<feature type="compositionally biased region" description="Polar residues" evidence="2">
    <location>
        <begin position="145"/>
        <end position="175"/>
    </location>
</feature>
<reference evidence="5" key="1">
    <citation type="submission" date="2019-08" db="EMBL/GenBank/DDBJ databases">
        <title>Reference gene set and small RNA set construction with multiple tissues from Davidia involucrata Baill.</title>
        <authorList>
            <person name="Yang H."/>
            <person name="Zhou C."/>
            <person name="Li G."/>
            <person name="Wang J."/>
            <person name="Gao P."/>
            <person name="Wang M."/>
            <person name="Wang R."/>
            <person name="Zhao Y."/>
        </authorList>
    </citation>
    <scope>NUCLEOTIDE SEQUENCE</scope>
    <source>
        <tissue evidence="5">Mixed with DoveR01_LX</tissue>
    </source>
</reference>
<feature type="compositionally biased region" description="Polar residues" evidence="2">
    <location>
        <begin position="457"/>
        <end position="504"/>
    </location>
</feature>
<evidence type="ECO:0008006" key="6">
    <source>
        <dbReference type="Google" id="ProtNLM"/>
    </source>
</evidence>
<dbReference type="SUPFAM" id="SSF52833">
    <property type="entry name" value="Thioredoxin-like"/>
    <property type="match status" value="1"/>
</dbReference>
<feature type="compositionally biased region" description="Polar residues" evidence="2">
    <location>
        <begin position="527"/>
        <end position="541"/>
    </location>
</feature>
<dbReference type="Gene3D" id="3.40.30.10">
    <property type="entry name" value="Glutaredoxin"/>
    <property type="match status" value="1"/>
</dbReference>
<feature type="region of interest" description="Disordered" evidence="2">
    <location>
        <begin position="199"/>
        <end position="244"/>
    </location>
</feature>
<organism evidence="5">
    <name type="scientific">Davidia involucrata</name>
    <name type="common">Dove tree</name>
    <dbReference type="NCBI Taxonomy" id="16924"/>
    <lineage>
        <taxon>Eukaryota</taxon>
        <taxon>Viridiplantae</taxon>
        <taxon>Streptophyta</taxon>
        <taxon>Embryophyta</taxon>
        <taxon>Tracheophyta</taxon>
        <taxon>Spermatophyta</taxon>
        <taxon>Magnoliopsida</taxon>
        <taxon>eudicotyledons</taxon>
        <taxon>Gunneridae</taxon>
        <taxon>Pentapetalae</taxon>
        <taxon>asterids</taxon>
        <taxon>Cornales</taxon>
        <taxon>Nyssaceae</taxon>
        <taxon>Davidia</taxon>
    </lineage>
</organism>
<keyword evidence="1" id="KW-0833">Ubl conjugation pathway</keyword>
<dbReference type="PROSITE" id="PS50053">
    <property type="entry name" value="UBIQUITIN_2"/>
    <property type="match status" value="1"/>
</dbReference>
<feature type="region of interest" description="Disordered" evidence="2">
    <location>
        <begin position="140"/>
        <end position="184"/>
    </location>
</feature>
<evidence type="ECO:0000256" key="1">
    <source>
        <dbReference type="ARBA" id="ARBA00022786"/>
    </source>
</evidence>
<sequence>MERSISSLAFKGSISEAIVEAKRQRKLFVVYISGDDAESIRLENSTWTDLNVAESLSKYCILLHISEGSTELAQFSALYPQKSVPCITAIGYNGVQLWQNEGFVSAENLASSLEKAWLSLHIQETTATFLTAALASKKSEPHASGFSNTVSFEQGSSSSTDVPSPLTSMHVQSSEAGPLADSEIIKENKGCENTFEEMSSKLGDQASPGSVDELESGEVEQPITSTEPAKESLNPVKRDQNNAGVGHMTFNVKDECTGSEENLNVINHHSEVTTEVSRGVANETSEVVQDKKVETVQNEKADVLDSYTNKSTDVHLNIRLPDGSSLQEKFSVMSTVRMVKDYVDENQASGIGTYDLAIPYPRKVFNDQDLSKTLSELGLFNRQALIVVPHRGAIGHHRGGSSSRNQTISTTDDVSSTGSNEGYLAFVKRILSYMNPLSYLGGGASSSNSATESQSSTWQYSPNPTLQNNLRGTGRPNSMESSNQGTATTSGNNSKSRQQTSSRFGGNIHTLKHDEDDSQFSDRNAFWNGNSTQYGGNNDGK</sequence>
<evidence type="ECO:0000313" key="5">
    <source>
        <dbReference type="EMBL" id="MPA72201.1"/>
    </source>
</evidence>
<evidence type="ECO:0000256" key="2">
    <source>
        <dbReference type="SAM" id="MobiDB-lite"/>
    </source>
</evidence>
<dbReference type="InterPro" id="IPR029071">
    <property type="entry name" value="Ubiquitin-like_domsf"/>
</dbReference>
<dbReference type="SMART" id="SM00166">
    <property type="entry name" value="UBX"/>
    <property type="match status" value="1"/>
</dbReference>
<accession>A0A5B7BW25</accession>
<dbReference type="PANTHER" id="PTHR47770">
    <property type="entry name" value="PLANT UBX DOMAIN-CONTAINING PROTEIN 11"/>
    <property type="match status" value="1"/>
</dbReference>
<feature type="compositionally biased region" description="Low complexity" evidence="2">
    <location>
        <begin position="445"/>
        <end position="456"/>
    </location>
</feature>
<dbReference type="InterPro" id="IPR036249">
    <property type="entry name" value="Thioredoxin-like_sf"/>
</dbReference>
<dbReference type="CDD" id="cd01767">
    <property type="entry name" value="UBX"/>
    <property type="match status" value="1"/>
</dbReference>
<dbReference type="SUPFAM" id="SSF54236">
    <property type="entry name" value="Ubiquitin-like"/>
    <property type="match status" value="1"/>
</dbReference>
<feature type="domain" description="UBX" evidence="3">
    <location>
        <begin position="309"/>
        <end position="387"/>
    </location>
</feature>
<dbReference type="Pfam" id="PF23187">
    <property type="entry name" value="UBX7_N"/>
    <property type="match status" value="1"/>
</dbReference>
<feature type="region of interest" description="Disordered" evidence="2">
    <location>
        <begin position="442"/>
        <end position="541"/>
    </location>
</feature>
<dbReference type="EMBL" id="GHES01041642">
    <property type="protein sequence ID" value="MPA72201.1"/>
    <property type="molecule type" value="Transcribed_RNA"/>
</dbReference>
<dbReference type="Gene3D" id="3.10.20.90">
    <property type="entry name" value="Phosphatidylinositol 3-kinase Catalytic Subunit, Chain A, domain 1"/>
    <property type="match status" value="1"/>
</dbReference>
<dbReference type="InterPro" id="IPR001012">
    <property type="entry name" value="UBX_dom"/>
</dbReference>
<evidence type="ECO:0000259" key="3">
    <source>
        <dbReference type="PROSITE" id="PS50033"/>
    </source>
</evidence>
<feature type="domain" description="Ubiquitin-like" evidence="4">
    <location>
        <begin position="314"/>
        <end position="388"/>
    </location>
</feature>
<dbReference type="InterPro" id="IPR000626">
    <property type="entry name" value="Ubiquitin-like_dom"/>
</dbReference>
<name>A0A5B7BW25_DAVIN</name>
<dbReference type="AlphaFoldDB" id="A0A5B7BW25"/>
<dbReference type="PANTHER" id="PTHR47770:SF1">
    <property type="entry name" value="PLANT UBX DOMAIN-CONTAINING PROTEIN 11"/>
    <property type="match status" value="1"/>
</dbReference>
<dbReference type="PROSITE" id="PS50033">
    <property type="entry name" value="UBX"/>
    <property type="match status" value="1"/>
</dbReference>
<feature type="region of interest" description="Disordered" evidence="2">
    <location>
        <begin position="395"/>
        <end position="418"/>
    </location>
</feature>
<gene>
    <name evidence="5" type="ORF">Din_041642</name>
</gene>
<dbReference type="Pfam" id="PF00789">
    <property type="entry name" value="UBX"/>
    <property type="match status" value="1"/>
</dbReference>
<proteinExistence type="predicted"/>
<evidence type="ECO:0000259" key="4">
    <source>
        <dbReference type="PROSITE" id="PS50053"/>
    </source>
</evidence>
<feature type="compositionally biased region" description="Polar residues" evidence="2">
    <location>
        <begin position="400"/>
        <end position="418"/>
    </location>
</feature>
<protein>
    <recommendedName>
        <fullName evidence="6">UBX domain-containing protein</fullName>
    </recommendedName>
</protein>